<evidence type="ECO:0000313" key="10">
    <source>
        <dbReference type="EMBL" id="KKU69777.1"/>
    </source>
</evidence>
<dbReference type="PANTHER" id="PTHR33910">
    <property type="entry name" value="PROTEIN TRANSLOCASE SUBUNIT SECE"/>
    <property type="match status" value="1"/>
</dbReference>
<dbReference type="AlphaFoldDB" id="A0A0G1SK14"/>
<organism evidence="10 11">
    <name type="scientific">Candidatus Amesbacteria bacterium GW2011_GWA1_47_20</name>
    <dbReference type="NCBI Taxonomy" id="1618354"/>
    <lineage>
        <taxon>Bacteria</taxon>
        <taxon>Candidatus Amesiibacteriota</taxon>
    </lineage>
</organism>
<dbReference type="NCBIfam" id="TIGR00964">
    <property type="entry name" value="secE_bact"/>
    <property type="match status" value="1"/>
</dbReference>
<evidence type="ECO:0000256" key="5">
    <source>
        <dbReference type="ARBA" id="ARBA00022927"/>
    </source>
</evidence>
<comment type="subcellular location">
    <subcellularLocation>
        <location evidence="9">Cell membrane</location>
        <topology evidence="9">Single-pass membrane protein</topology>
    </subcellularLocation>
    <subcellularLocation>
        <location evidence="1">Membrane</location>
    </subcellularLocation>
</comment>
<comment type="function">
    <text evidence="9">Essential subunit of the Sec protein translocation channel SecYEG. Clamps together the 2 halves of SecY. May contact the channel plug during translocation.</text>
</comment>
<dbReference type="GO" id="GO:0009306">
    <property type="term" value="P:protein secretion"/>
    <property type="evidence" value="ECO:0007669"/>
    <property type="project" value="UniProtKB-UniRule"/>
</dbReference>
<dbReference type="GO" id="GO:0065002">
    <property type="term" value="P:intracellular protein transmembrane transport"/>
    <property type="evidence" value="ECO:0007669"/>
    <property type="project" value="UniProtKB-UniRule"/>
</dbReference>
<keyword evidence="3 9" id="KW-1003">Cell membrane</keyword>
<dbReference type="InterPro" id="IPR001901">
    <property type="entry name" value="Translocase_SecE/Sec61-g"/>
</dbReference>
<comment type="similarity">
    <text evidence="9">Belongs to the SecE/SEC61-gamma family.</text>
</comment>
<dbReference type="EMBL" id="LCOA01000010">
    <property type="protein sequence ID" value="KKU69777.1"/>
    <property type="molecule type" value="Genomic_DNA"/>
</dbReference>
<dbReference type="GO" id="GO:0008320">
    <property type="term" value="F:protein transmembrane transporter activity"/>
    <property type="evidence" value="ECO:0007669"/>
    <property type="project" value="UniProtKB-UniRule"/>
</dbReference>
<keyword evidence="6 9" id="KW-1133">Transmembrane helix</keyword>
<keyword evidence="7 9" id="KW-0811">Translocation</keyword>
<keyword evidence="5 9" id="KW-0653">Protein transport</keyword>
<dbReference type="HAMAP" id="MF_00422">
    <property type="entry name" value="SecE"/>
    <property type="match status" value="1"/>
</dbReference>
<dbReference type="Gene3D" id="1.20.5.1030">
    <property type="entry name" value="Preprotein translocase secy subunit"/>
    <property type="match status" value="1"/>
</dbReference>
<dbReference type="GO" id="GO:0005886">
    <property type="term" value="C:plasma membrane"/>
    <property type="evidence" value="ECO:0007669"/>
    <property type="project" value="UniProtKB-SubCell"/>
</dbReference>
<dbReference type="InterPro" id="IPR005807">
    <property type="entry name" value="SecE_bac"/>
</dbReference>
<evidence type="ECO:0000256" key="2">
    <source>
        <dbReference type="ARBA" id="ARBA00022448"/>
    </source>
</evidence>
<protein>
    <recommendedName>
        <fullName evidence="9">Protein translocase subunit SecE</fullName>
    </recommendedName>
</protein>
<evidence type="ECO:0000256" key="9">
    <source>
        <dbReference type="HAMAP-Rule" id="MF_00422"/>
    </source>
</evidence>
<evidence type="ECO:0000256" key="1">
    <source>
        <dbReference type="ARBA" id="ARBA00004370"/>
    </source>
</evidence>
<dbReference type="Proteomes" id="UP000034565">
    <property type="component" value="Unassembled WGS sequence"/>
</dbReference>
<sequence>MNPVKYLSETIDELRHVSWPSRQDTIKLTVIVIAISLIVALYVGGLDFTFTNLLTLIIK</sequence>
<dbReference type="GO" id="GO:0006605">
    <property type="term" value="P:protein targeting"/>
    <property type="evidence" value="ECO:0007669"/>
    <property type="project" value="UniProtKB-UniRule"/>
</dbReference>
<comment type="caution">
    <text evidence="10">The sequence shown here is derived from an EMBL/GenBank/DDBJ whole genome shotgun (WGS) entry which is preliminary data.</text>
</comment>
<dbReference type="InterPro" id="IPR038379">
    <property type="entry name" value="SecE_sf"/>
</dbReference>
<accession>A0A0G1SK14</accession>
<dbReference type="GO" id="GO:0043952">
    <property type="term" value="P:protein transport by the Sec complex"/>
    <property type="evidence" value="ECO:0007669"/>
    <property type="project" value="UniProtKB-UniRule"/>
</dbReference>
<keyword evidence="2 9" id="KW-0813">Transport</keyword>
<proteinExistence type="inferred from homology"/>
<evidence type="ECO:0000256" key="4">
    <source>
        <dbReference type="ARBA" id="ARBA00022692"/>
    </source>
</evidence>
<gene>
    <name evidence="9" type="primary">secE</name>
    <name evidence="10" type="ORF">UX92_C0010G0018</name>
</gene>
<dbReference type="Pfam" id="PF00584">
    <property type="entry name" value="SecE"/>
    <property type="match status" value="1"/>
</dbReference>
<evidence type="ECO:0000256" key="6">
    <source>
        <dbReference type="ARBA" id="ARBA00022989"/>
    </source>
</evidence>
<keyword evidence="8 9" id="KW-0472">Membrane</keyword>
<feature type="transmembrane region" description="Helical" evidence="9">
    <location>
        <begin position="28"/>
        <end position="58"/>
    </location>
</feature>
<evidence type="ECO:0000256" key="3">
    <source>
        <dbReference type="ARBA" id="ARBA00022475"/>
    </source>
</evidence>
<comment type="subunit">
    <text evidence="9">Component of the Sec protein translocase complex. Heterotrimer consisting of SecY, SecE and SecG subunits. The heterotrimers can form oligomers, although 1 heterotrimer is thought to be able to translocate proteins. Interacts with the ribosome. Interacts with SecDF, and other proteins may be involved. Interacts with SecA.</text>
</comment>
<name>A0A0G1SK14_9BACT</name>
<evidence type="ECO:0000313" key="11">
    <source>
        <dbReference type="Proteomes" id="UP000034565"/>
    </source>
</evidence>
<keyword evidence="4 9" id="KW-0812">Transmembrane</keyword>
<evidence type="ECO:0000256" key="7">
    <source>
        <dbReference type="ARBA" id="ARBA00023010"/>
    </source>
</evidence>
<evidence type="ECO:0000256" key="8">
    <source>
        <dbReference type="ARBA" id="ARBA00023136"/>
    </source>
</evidence>
<dbReference type="PANTHER" id="PTHR33910:SF1">
    <property type="entry name" value="PROTEIN TRANSLOCASE SUBUNIT SECE"/>
    <property type="match status" value="1"/>
</dbReference>
<reference evidence="10 11" key="1">
    <citation type="journal article" date="2015" name="Nature">
        <title>rRNA introns, odd ribosomes, and small enigmatic genomes across a large radiation of phyla.</title>
        <authorList>
            <person name="Brown C.T."/>
            <person name="Hug L.A."/>
            <person name="Thomas B.C."/>
            <person name="Sharon I."/>
            <person name="Castelle C.J."/>
            <person name="Singh A."/>
            <person name="Wilkins M.J."/>
            <person name="Williams K.H."/>
            <person name="Banfield J.F."/>
        </authorList>
    </citation>
    <scope>NUCLEOTIDE SEQUENCE [LARGE SCALE GENOMIC DNA]</scope>
</reference>